<feature type="compositionally biased region" description="Basic and acidic residues" evidence="1">
    <location>
        <begin position="33"/>
        <end position="42"/>
    </location>
</feature>
<feature type="region of interest" description="Disordered" evidence="1">
    <location>
        <begin position="1"/>
        <end position="42"/>
    </location>
</feature>
<accession>A0A0L8GJ26</accession>
<evidence type="ECO:0000256" key="1">
    <source>
        <dbReference type="SAM" id="MobiDB-lite"/>
    </source>
</evidence>
<name>A0A0L8GJ26_OCTBM</name>
<feature type="compositionally biased region" description="Polar residues" evidence="1">
    <location>
        <begin position="1"/>
        <end position="17"/>
    </location>
</feature>
<dbReference type="EMBL" id="KQ421619">
    <property type="protein sequence ID" value="KOF77006.1"/>
    <property type="molecule type" value="Genomic_DNA"/>
</dbReference>
<protein>
    <recommendedName>
        <fullName evidence="3">HAT C-terminal dimerisation domain-containing protein</fullName>
    </recommendedName>
</protein>
<gene>
    <name evidence="2" type="ORF">OCBIM_22032628mg</name>
</gene>
<evidence type="ECO:0000313" key="2">
    <source>
        <dbReference type="EMBL" id="KOF77006.1"/>
    </source>
</evidence>
<sequence>MRQQPDKVSNNRGSSNNEKQEDDFLSGVTQPKESSRSHRSLKDKAQNLVKTWLETNSKELLTDAALLGEQVLVDLFIKFNTAIPSSAAVECLFSMGKDILRAKSSLLSDENFDMLIFMKGNMHLMNKMENEKKRKN</sequence>
<proteinExistence type="predicted"/>
<reference evidence="2" key="1">
    <citation type="submission" date="2015-07" db="EMBL/GenBank/DDBJ databases">
        <title>MeaNS - Measles Nucleotide Surveillance Program.</title>
        <authorList>
            <person name="Tran T."/>
            <person name="Druce J."/>
        </authorList>
    </citation>
    <scope>NUCLEOTIDE SEQUENCE</scope>
    <source>
        <strain evidence="2">UCB-OBI-ISO-001</strain>
        <tissue evidence="2">Gonad</tissue>
    </source>
</reference>
<organism evidence="2">
    <name type="scientific">Octopus bimaculoides</name>
    <name type="common">California two-spotted octopus</name>
    <dbReference type="NCBI Taxonomy" id="37653"/>
    <lineage>
        <taxon>Eukaryota</taxon>
        <taxon>Metazoa</taxon>
        <taxon>Spiralia</taxon>
        <taxon>Lophotrochozoa</taxon>
        <taxon>Mollusca</taxon>
        <taxon>Cephalopoda</taxon>
        <taxon>Coleoidea</taxon>
        <taxon>Octopodiformes</taxon>
        <taxon>Octopoda</taxon>
        <taxon>Incirrata</taxon>
        <taxon>Octopodidae</taxon>
        <taxon>Octopus</taxon>
    </lineage>
</organism>
<dbReference type="AlphaFoldDB" id="A0A0L8GJ26"/>
<evidence type="ECO:0008006" key="3">
    <source>
        <dbReference type="Google" id="ProtNLM"/>
    </source>
</evidence>